<dbReference type="InterPro" id="IPR052025">
    <property type="entry name" value="Xyloglucanase_GH74"/>
</dbReference>
<dbReference type="InterPro" id="IPR015943">
    <property type="entry name" value="WD40/YVTN_repeat-like_dom_sf"/>
</dbReference>
<dbReference type="Pfam" id="PF15902">
    <property type="entry name" value="Sortilin-Vps10"/>
    <property type="match status" value="1"/>
</dbReference>
<reference evidence="3" key="1">
    <citation type="submission" date="2019-03" db="EMBL/GenBank/DDBJ databases">
        <title>Lake Tanganyika Metagenome-Assembled Genomes (MAGs).</title>
        <authorList>
            <person name="Tran P."/>
        </authorList>
    </citation>
    <scope>NUCLEOTIDE SEQUENCE</scope>
    <source>
        <strain evidence="3">K_DeepCast_65m_m2_066</strain>
    </source>
</reference>
<dbReference type="InterPro" id="IPR031778">
    <property type="entry name" value="Sortilin_N"/>
</dbReference>
<evidence type="ECO:0000256" key="1">
    <source>
        <dbReference type="ARBA" id="ARBA00022737"/>
    </source>
</evidence>
<sequence length="329" mass="35869">MAQDYTLCVGTVGGGLSCSPDGGTTWNRIRNPIPSECNVRALAVYPDHPQRILAGTDVGLYRSDNAGGTWEKIDSPMENVQIWSVTVDAMDPETIFVGTRPDAFRSRDGGKTWDALSLGVTLPCPIGIPRTTNMIVDPRDHRIVWAGIEVDGVYQSRDGGDNWVHLPALGPDPFHGDIHGLALRAGTTTSVYATTPFGIATSTDEGENWKYHYFPKFHDTDMRSYCRGVMLKADDPQVIFVGNGDTIPGVTGTIQRSKDGGQSWEAIQLPVTPNSVIYWFATHPERPNVIAAASIYGYVYVSTDGGDSWQKLHKEFGEIRTLAITPAVA</sequence>
<dbReference type="Pfam" id="PF02012">
    <property type="entry name" value="BNR"/>
    <property type="match status" value="1"/>
</dbReference>
<comment type="caution">
    <text evidence="3">The sequence shown here is derived from an EMBL/GenBank/DDBJ whole genome shotgun (WGS) entry which is preliminary data.</text>
</comment>
<evidence type="ECO:0000313" key="4">
    <source>
        <dbReference type="Proteomes" id="UP000712673"/>
    </source>
</evidence>
<dbReference type="InterPro" id="IPR002860">
    <property type="entry name" value="BNR_rpt"/>
</dbReference>
<dbReference type="InterPro" id="IPR036278">
    <property type="entry name" value="Sialidase_sf"/>
</dbReference>
<feature type="domain" description="Sortilin N-terminal" evidence="2">
    <location>
        <begin position="200"/>
        <end position="316"/>
    </location>
</feature>
<dbReference type="CDD" id="cd15482">
    <property type="entry name" value="Sialidase_non-viral"/>
    <property type="match status" value="1"/>
</dbReference>
<keyword evidence="1" id="KW-0677">Repeat</keyword>
<gene>
    <name evidence="3" type="ORF">FJZ47_05835</name>
</gene>
<dbReference type="AlphaFoldDB" id="A0A937VY82"/>
<protein>
    <recommendedName>
        <fullName evidence="2">Sortilin N-terminal domain-containing protein</fullName>
    </recommendedName>
</protein>
<name>A0A937VY82_UNCTE</name>
<dbReference type="EMBL" id="VGLS01000125">
    <property type="protein sequence ID" value="MBM3223308.1"/>
    <property type="molecule type" value="Genomic_DNA"/>
</dbReference>
<accession>A0A937VY82</accession>
<evidence type="ECO:0000313" key="3">
    <source>
        <dbReference type="EMBL" id="MBM3223308.1"/>
    </source>
</evidence>
<organism evidence="3 4">
    <name type="scientific">Tectimicrobiota bacterium</name>
    <dbReference type="NCBI Taxonomy" id="2528274"/>
    <lineage>
        <taxon>Bacteria</taxon>
        <taxon>Pseudomonadati</taxon>
        <taxon>Nitrospinota/Tectimicrobiota group</taxon>
        <taxon>Candidatus Tectimicrobiota</taxon>
    </lineage>
</organism>
<dbReference type="GO" id="GO:0010411">
    <property type="term" value="P:xyloglucan metabolic process"/>
    <property type="evidence" value="ECO:0007669"/>
    <property type="project" value="TreeGrafter"/>
</dbReference>
<dbReference type="Proteomes" id="UP000712673">
    <property type="component" value="Unassembled WGS sequence"/>
</dbReference>
<evidence type="ECO:0000259" key="2">
    <source>
        <dbReference type="Pfam" id="PF15902"/>
    </source>
</evidence>
<dbReference type="SUPFAM" id="SSF50939">
    <property type="entry name" value="Sialidases"/>
    <property type="match status" value="1"/>
</dbReference>
<dbReference type="PANTHER" id="PTHR43739">
    <property type="entry name" value="XYLOGLUCANASE (EUROFUNG)"/>
    <property type="match status" value="1"/>
</dbReference>
<proteinExistence type="predicted"/>
<dbReference type="SUPFAM" id="SSF110296">
    <property type="entry name" value="Oligoxyloglucan reducing end-specific cellobiohydrolase"/>
    <property type="match status" value="1"/>
</dbReference>
<dbReference type="PANTHER" id="PTHR43739:SF5">
    <property type="entry name" value="EXO-ALPHA-SIALIDASE"/>
    <property type="match status" value="1"/>
</dbReference>
<dbReference type="Gene3D" id="2.130.10.10">
    <property type="entry name" value="YVTN repeat-like/Quinoprotein amine dehydrogenase"/>
    <property type="match status" value="2"/>
</dbReference>